<name>A0ABR1GLE4_9HYPO</name>
<organism evidence="2 3">
    <name type="scientific">Neonectria punicea</name>
    <dbReference type="NCBI Taxonomy" id="979145"/>
    <lineage>
        <taxon>Eukaryota</taxon>
        <taxon>Fungi</taxon>
        <taxon>Dikarya</taxon>
        <taxon>Ascomycota</taxon>
        <taxon>Pezizomycotina</taxon>
        <taxon>Sordariomycetes</taxon>
        <taxon>Hypocreomycetidae</taxon>
        <taxon>Hypocreales</taxon>
        <taxon>Nectriaceae</taxon>
        <taxon>Neonectria</taxon>
    </lineage>
</organism>
<evidence type="ECO:0000313" key="2">
    <source>
        <dbReference type="EMBL" id="KAK7402703.1"/>
    </source>
</evidence>
<feature type="region of interest" description="Disordered" evidence="1">
    <location>
        <begin position="408"/>
        <end position="440"/>
    </location>
</feature>
<proteinExistence type="predicted"/>
<dbReference type="EMBL" id="JAZAVJ010000287">
    <property type="protein sequence ID" value="KAK7402703.1"/>
    <property type="molecule type" value="Genomic_DNA"/>
</dbReference>
<gene>
    <name evidence="2" type="ORF">QQX98_011525</name>
</gene>
<dbReference type="PANTHER" id="PTHR35179:SF2">
    <property type="entry name" value="START DOMAIN-CONTAINING PROTEIN"/>
    <property type="match status" value="1"/>
</dbReference>
<comment type="caution">
    <text evidence="2">The sequence shown here is derived from an EMBL/GenBank/DDBJ whole genome shotgun (WGS) entry which is preliminary data.</text>
</comment>
<dbReference type="Proteomes" id="UP001498476">
    <property type="component" value="Unassembled WGS sequence"/>
</dbReference>
<accession>A0ABR1GLE4</accession>
<evidence type="ECO:0008006" key="4">
    <source>
        <dbReference type="Google" id="ProtNLM"/>
    </source>
</evidence>
<evidence type="ECO:0000313" key="3">
    <source>
        <dbReference type="Proteomes" id="UP001498476"/>
    </source>
</evidence>
<reference evidence="2 3" key="1">
    <citation type="journal article" date="2025" name="Microbiol. Resour. Announc.">
        <title>Draft genome sequences for Neonectria magnoliae and Neonectria punicea, canker pathogens of Liriodendron tulipifera and Acer saccharum in West Virginia.</title>
        <authorList>
            <person name="Petronek H.M."/>
            <person name="Kasson M.T."/>
            <person name="Metheny A.M."/>
            <person name="Stauder C.M."/>
            <person name="Lovett B."/>
            <person name="Lynch S.C."/>
            <person name="Garnas J.R."/>
            <person name="Kasson L.R."/>
            <person name="Stajich J.E."/>
        </authorList>
    </citation>
    <scope>NUCLEOTIDE SEQUENCE [LARGE SCALE GENOMIC DNA]</scope>
    <source>
        <strain evidence="2 3">NRRL 64653</strain>
    </source>
</reference>
<sequence length="460" mass="51069">MFSNRLQSHGRVPIVATSPELPLGELVETIARDSLDKPHQAGRVGISGTRLIASYNWVADSGSKIMVPGKPPRWTPLSQPQRLSWDAGDYYRDINAASYPSHPMEPAIVSIMKMNPEPIPVNIVACGSTIGNLLRFSQGTEEDRSFRMLVEVIGDTVHFIRREKSPKELIPDVKGFGHTFPEAYTTWDGETRRSVSHQRILTYRLAGLDMMVRFEGDGFIQSPGIRQRKGPTVSSSTEKNDALPDLSDLGMTMPVPSPSAGVLKLKVVDGGQLIPQDAVFDLKTRSVRARDRDTLGSQLHRLWVSQIEQFILAYHERGVFNDIQVKRVDGQVKEWEELNQPTLKRLAALLHLIIDRAREATNGKLEIVCSHGDALEIREQGPGAGDALSASVRAEWAEWLGEKAASPVSSSSEKWHSPEDRYDVDDEGYPDTFSDSSDGEGLKDFTACDRECGYCGYCSY</sequence>
<protein>
    <recommendedName>
        <fullName evidence="4">Geranylgeranyl pyrophosphate synthetase</fullName>
    </recommendedName>
</protein>
<dbReference type="PANTHER" id="PTHR35179">
    <property type="entry name" value="PROTEIN CBG02620"/>
    <property type="match status" value="1"/>
</dbReference>
<keyword evidence="3" id="KW-1185">Reference proteome</keyword>
<evidence type="ECO:0000256" key="1">
    <source>
        <dbReference type="SAM" id="MobiDB-lite"/>
    </source>
</evidence>